<feature type="compositionally biased region" description="Basic residues" evidence="1">
    <location>
        <begin position="30"/>
        <end position="41"/>
    </location>
</feature>
<name>A0A5C6Z0L4_9FLAO</name>
<evidence type="ECO:0000256" key="1">
    <source>
        <dbReference type="SAM" id="MobiDB-lite"/>
    </source>
</evidence>
<gene>
    <name evidence="2" type="ORF">ESU54_07045</name>
</gene>
<sequence>MQKHNHIKALFFLGVFSLLLLHNIIPHTHHQHKAEHSHKAVAHSDSNGHHHGISENENAQEGFLGLLLEVHEHSVSSNETVVAHESSVKQINVKKDVKTSIFLNRYSISINYDDEDEKITGYHPPNNYFNSYLSSLDSRGPPSLG</sequence>
<organism evidence="2 3">
    <name type="scientific">Aequorivita antarctica</name>
    <dbReference type="NCBI Taxonomy" id="153266"/>
    <lineage>
        <taxon>Bacteria</taxon>
        <taxon>Pseudomonadati</taxon>
        <taxon>Bacteroidota</taxon>
        <taxon>Flavobacteriia</taxon>
        <taxon>Flavobacteriales</taxon>
        <taxon>Flavobacteriaceae</taxon>
        <taxon>Aequorivita</taxon>
    </lineage>
</organism>
<comment type="caution">
    <text evidence="2">The sequence shown here is derived from an EMBL/GenBank/DDBJ whole genome shotgun (WGS) entry which is preliminary data.</text>
</comment>
<proteinExistence type="predicted"/>
<accession>A0A5C6Z0L4</accession>
<reference evidence="2 3" key="1">
    <citation type="submission" date="2019-08" db="EMBL/GenBank/DDBJ databases">
        <title>Genome of Aequorivita antarctica SW49 (type strain).</title>
        <authorList>
            <person name="Bowman J.P."/>
        </authorList>
    </citation>
    <scope>NUCLEOTIDE SEQUENCE [LARGE SCALE GENOMIC DNA]</scope>
    <source>
        <strain evidence="2 3">SW49</strain>
    </source>
</reference>
<dbReference type="Proteomes" id="UP000321497">
    <property type="component" value="Unassembled WGS sequence"/>
</dbReference>
<evidence type="ECO:0000313" key="2">
    <source>
        <dbReference type="EMBL" id="TXD73512.1"/>
    </source>
</evidence>
<dbReference type="OrthoDB" id="1448678at2"/>
<protein>
    <submittedName>
        <fullName evidence="2">Uncharacterized protein</fullName>
    </submittedName>
</protein>
<dbReference type="AlphaFoldDB" id="A0A5C6Z0L4"/>
<dbReference type="EMBL" id="VORT01000004">
    <property type="protein sequence ID" value="TXD73512.1"/>
    <property type="molecule type" value="Genomic_DNA"/>
</dbReference>
<dbReference type="RefSeq" id="WP_111845288.1">
    <property type="nucleotide sequence ID" value="NZ_UEGI01000016.1"/>
</dbReference>
<keyword evidence="3" id="KW-1185">Reference proteome</keyword>
<evidence type="ECO:0000313" key="3">
    <source>
        <dbReference type="Proteomes" id="UP000321497"/>
    </source>
</evidence>
<feature type="region of interest" description="Disordered" evidence="1">
    <location>
        <begin position="30"/>
        <end position="55"/>
    </location>
</feature>